<protein>
    <submittedName>
        <fullName evidence="1">Uncharacterized protein</fullName>
    </submittedName>
</protein>
<comment type="caution">
    <text evidence="1">The sequence shown here is derived from an EMBL/GenBank/DDBJ whole genome shotgun (WGS) entry which is preliminary data.</text>
</comment>
<name>A0ACC2VMU0_9TREE</name>
<sequence length="315" mass="33594">MKLTATSATLVLALTAAVNAAPAPFEGETALTKRDISAANELVVSMNDFVAKRDTMSADEIMKRENKIVTDVLSLIKNFGFAPQIILYLVSDPVFGPITQKTIVYLIQHGLINLGTLLKALNDSGLAVLVIKGLINDCQLYQEIFKIAEQYISDLIGKLKAKITGKREIEELESAEILLPEVEKRDAYDVLVSVMESLKTSGLADQVVQALVTDQGFLTFGADLIKQLFSSGALTIPQLISDLAASGLVPSLFKAFFNLGTLNDVITTALAAASGKCGGPVSGSVKSSATPTKSGTTPSSTGKGACRKRRRSYNY</sequence>
<dbReference type="EMBL" id="JASBWR010000063">
    <property type="protein sequence ID" value="KAJ9100398.1"/>
    <property type="molecule type" value="Genomic_DNA"/>
</dbReference>
<keyword evidence="2" id="KW-1185">Reference proteome</keyword>
<gene>
    <name evidence="1" type="ORF">QFC19_005536</name>
</gene>
<reference evidence="1" key="1">
    <citation type="submission" date="2023-04" db="EMBL/GenBank/DDBJ databases">
        <title>Draft Genome sequencing of Naganishia species isolated from polar environments using Oxford Nanopore Technology.</title>
        <authorList>
            <person name="Leo P."/>
            <person name="Venkateswaran K."/>
        </authorList>
    </citation>
    <scope>NUCLEOTIDE SEQUENCE</scope>
    <source>
        <strain evidence="1">MNA-CCFEE 5261</strain>
    </source>
</reference>
<accession>A0ACC2VMU0</accession>
<evidence type="ECO:0000313" key="1">
    <source>
        <dbReference type="EMBL" id="KAJ9100398.1"/>
    </source>
</evidence>
<dbReference type="Proteomes" id="UP001241377">
    <property type="component" value="Unassembled WGS sequence"/>
</dbReference>
<organism evidence="1 2">
    <name type="scientific">Naganishia cerealis</name>
    <dbReference type="NCBI Taxonomy" id="610337"/>
    <lineage>
        <taxon>Eukaryota</taxon>
        <taxon>Fungi</taxon>
        <taxon>Dikarya</taxon>
        <taxon>Basidiomycota</taxon>
        <taxon>Agaricomycotina</taxon>
        <taxon>Tremellomycetes</taxon>
        <taxon>Filobasidiales</taxon>
        <taxon>Filobasidiaceae</taxon>
        <taxon>Naganishia</taxon>
    </lineage>
</organism>
<evidence type="ECO:0000313" key="2">
    <source>
        <dbReference type="Proteomes" id="UP001241377"/>
    </source>
</evidence>
<proteinExistence type="predicted"/>